<organism evidence="1">
    <name type="scientific">Tanacetum cinerariifolium</name>
    <name type="common">Dalmatian daisy</name>
    <name type="synonym">Chrysanthemum cinerariifolium</name>
    <dbReference type="NCBI Taxonomy" id="118510"/>
    <lineage>
        <taxon>Eukaryota</taxon>
        <taxon>Viridiplantae</taxon>
        <taxon>Streptophyta</taxon>
        <taxon>Embryophyta</taxon>
        <taxon>Tracheophyta</taxon>
        <taxon>Spermatophyta</taxon>
        <taxon>Magnoliopsida</taxon>
        <taxon>eudicotyledons</taxon>
        <taxon>Gunneridae</taxon>
        <taxon>Pentapetalae</taxon>
        <taxon>asterids</taxon>
        <taxon>campanulids</taxon>
        <taxon>Asterales</taxon>
        <taxon>Asteraceae</taxon>
        <taxon>Asteroideae</taxon>
        <taxon>Anthemideae</taxon>
        <taxon>Anthemidinae</taxon>
        <taxon>Tanacetum</taxon>
    </lineage>
</organism>
<dbReference type="GO" id="GO:0006629">
    <property type="term" value="P:lipid metabolic process"/>
    <property type="evidence" value="ECO:0007669"/>
    <property type="project" value="InterPro"/>
</dbReference>
<dbReference type="InterPro" id="IPR017946">
    <property type="entry name" value="PLC-like_Pdiesterase_TIM-brl"/>
</dbReference>
<dbReference type="PANTHER" id="PTHR13593:SF89">
    <property type="entry name" value="PLC-LIKE PHOSPHODIESTERASES SUPERFAMILY PROTEIN"/>
    <property type="match status" value="1"/>
</dbReference>
<dbReference type="GO" id="GO:0008081">
    <property type="term" value="F:phosphoric diester hydrolase activity"/>
    <property type="evidence" value="ECO:0007669"/>
    <property type="project" value="InterPro"/>
</dbReference>
<dbReference type="Pfam" id="PF26178">
    <property type="entry name" value="PI-PLC_cat"/>
    <property type="match status" value="1"/>
</dbReference>
<dbReference type="InterPro" id="IPR051057">
    <property type="entry name" value="PI-PLC_domain"/>
</dbReference>
<sequence>MPTPRGHRGMSLLIFETSAVGYTKADNHLTVFDVAGLRKYMFPVVGSCLSRSESSLMNTKSRSLVLQNYFSTNPNVTGASIDNFAPIISMMNTCQIAAGNRWPNYIAVDFYQRSDCGGAPKAVDENGQLTCGYLNIAYYRVNGTCNTPVKLSSGSDTRD</sequence>
<protein>
    <submittedName>
        <fullName evidence="1">PI-PLC X domain-containing protein At5g67130-like</fullName>
    </submittedName>
</protein>
<gene>
    <name evidence="1" type="ORF">Tci_063475</name>
</gene>
<name>A0A6L2P0V0_TANCI</name>
<dbReference type="AlphaFoldDB" id="A0A6L2P0V0"/>
<accession>A0A6L2P0V0</accession>
<reference evidence="1" key="1">
    <citation type="journal article" date="2019" name="Sci. Rep.">
        <title>Draft genome of Tanacetum cinerariifolium, the natural source of mosquito coil.</title>
        <authorList>
            <person name="Yamashiro T."/>
            <person name="Shiraishi A."/>
            <person name="Satake H."/>
            <person name="Nakayama K."/>
        </authorList>
    </citation>
    <scope>NUCLEOTIDE SEQUENCE</scope>
</reference>
<proteinExistence type="predicted"/>
<dbReference type="SUPFAM" id="SSF51695">
    <property type="entry name" value="PLC-like phosphodiesterases"/>
    <property type="match status" value="1"/>
</dbReference>
<evidence type="ECO:0000313" key="1">
    <source>
        <dbReference type="EMBL" id="GEU91497.1"/>
    </source>
</evidence>
<dbReference type="EMBL" id="BKCJ010010417">
    <property type="protein sequence ID" value="GEU91497.1"/>
    <property type="molecule type" value="Genomic_DNA"/>
</dbReference>
<comment type="caution">
    <text evidence="1">The sequence shown here is derived from an EMBL/GenBank/DDBJ whole genome shotgun (WGS) entry which is preliminary data.</text>
</comment>
<dbReference type="PANTHER" id="PTHR13593">
    <property type="match status" value="1"/>
</dbReference>